<evidence type="ECO:0000313" key="2">
    <source>
        <dbReference type="Proteomes" id="UP000580250"/>
    </source>
</evidence>
<sequence>MAFPSPIKHFLLKINWGKEVEEKSFLQKLLQFFRYHKKRNFS</sequence>
<protein>
    <submittedName>
        <fullName evidence="1">Uncharacterized protein</fullName>
    </submittedName>
</protein>
<gene>
    <name evidence="1" type="ORF">MENT_LOCUS8914</name>
</gene>
<accession>A0A6V7U6B7</accession>
<dbReference type="Proteomes" id="UP000580250">
    <property type="component" value="Unassembled WGS sequence"/>
</dbReference>
<dbReference type="AlphaFoldDB" id="A0A6V7U6B7"/>
<reference evidence="1 2" key="1">
    <citation type="submission" date="2020-08" db="EMBL/GenBank/DDBJ databases">
        <authorList>
            <person name="Koutsovoulos G."/>
            <person name="Danchin GJ E."/>
        </authorList>
    </citation>
    <scope>NUCLEOTIDE SEQUENCE [LARGE SCALE GENOMIC DNA]</scope>
</reference>
<proteinExistence type="predicted"/>
<dbReference type="EMBL" id="CAJEWN010000039">
    <property type="protein sequence ID" value="CAD2147303.1"/>
    <property type="molecule type" value="Genomic_DNA"/>
</dbReference>
<name>A0A6V7U6B7_MELEN</name>
<organism evidence="1 2">
    <name type="scientific">Meloidogyne enterolobii</name>
    <name type="common">Root-knot nematode worm</name>
    <name type="synonym">Meloidogyne mayaguensis</name>
    <dbReference type="NCBI Taxonomy" id="390850"/>
    <lineage>
        <taxon>Eukaryota</taxon>
        <taxon>Metazoa</taxon>
        <taxon>Ecdysozoa</taxon>
        <taxon>Nematoda</taxon>
        <taxon>Chromadorea</taxon>
        <taxon>Rhabditida</taxon>
        <taxon>Tylenchina</taxon>
        <taxon>Tylenchomorpha</taxon>
        <taxon>Tylenchoidea</taxon>
        <taxon>Meloidogynidae</taxon>
        <taxon>Meloidogyninae</taxon>
        <taxon>Meloidogyne</taxon>
    </lineage>
</organism>
<evidence type="ECO:0000313" key="1">
    <source>
        <dbReference type="EMBL" id="CAD2147303.1"/>
    </source>
</evidence>
<comment type="caution">
    <text evidence="1">The sequence shown here is derived from an EMBL/GenBank/DDBJ whole genome shotgun (WGS) entry which is preliminary data.</text>
</comment>